<dbReference type="AlphaFoldDB" id="A0AAD5P2Q6"/>
<reference evidence="2" key="2">
    <citation type="submission" date="2023-02" db="EMBL/GenBank/DDBJ databases">
        <authorList>
            <person name="Swenson N.G."/>
            <person name="Wegrzyn J.L."/>
            <person name="Mcevoy S.L."/>
        </authorList>
    </citation>
    <scope>NUCLEOTIDE SEQUENCE</scope>
    <source>
        <strain evidence="2">91603</strain>
        <tissue evidence="2">Leaf</tissue>
    </source>
</reference>
<accession>A0AAD5P2Q6</accession>
<protein>
    <submittedName>
        <fullName evidence="2">Uncharacterized protein</fullName>
    </submittedName>
</protein>
<name>A0AAD5P2Q6_ACENE</name>
<sequence length="195" mass="21445">MGLMMEKGPLILSPPRPNPESLSEGTSRAQPIVSNSKIGDVPTSRAKKHKVSGRPEGRIDSVLESIDKVFLASTSAKNRDEASTGQKDGNAAEIQVDGDVTRFEVSATVVTEDILVDQPLPVRQGTVRLPKVLNKISLCGTLLEAWNVKKRKELRNNILVKREALKEACKTVKPNSWRVIQNLEQQLDSVLSIEK</sequence>
<keyword evidence="3" id="KW-1185">Reference proteome</keyword>
<evidence type="ECO:0000313" key="2">
    <source>
        <dbReference type="EMBL" id="KAI9196329.1"/>
    </source>
</evidence>
<reference evidence="2" key="1">
    <citation type="journal article" date="2022" name="Plant J.">
        <title>Strategies of tolerance reflected in two North American maple genomes.</title>
        <authorList>
            <person name="McEvoy S.L."/>
            <person name="Sezen U.U."/>
            <person name="Trouern-Trend A."/>
            <person name="McMahon S.M."/>
            <person name="Schaberg P.G."/>
            <person name="Yang J."/>
            <person name="Wegrzyn J.L."/>
            <person name="Swenson N.G."/>
        </authorList>
    </citation>
    <scope>NUCLEOTIDE SEQUENCE</scope>
    <source>
        <strain evidence="2">91603</strain>
    </source>
</reference>
<evidence type="ECO:0000313" key="3">
    <source>
        <dbReference type="Proteomes" id="UP001064489"/>
    </source>
</evidence>
<feature type="region of interest" description="Disordered" evidence="1">
    <location>
        <begin position="1"/>
        <end position="56"/>
    </location>
</feature>
<dbReference type="Proteomes" id="UP001064489">
    <property type="component" value="Chromosome 1"/>
</dbReference>
<gene>
    <name evidence="2" type="ORF">LWI28_022986</name>
</gene>
<organism evidence="2 3">
    <name type="scientific">Acer negundo</name>
    <name type="common">Box elder</name>
    <dbReference type="NCBI Taxonomy" id="4023"/>
    <lineage>
        <taxon>Eukaryota</taxon>
        <taxon>Viridiplantae</taxon>
        <taxon>Streptophyta</taxon>
        <taxon>Embryophyta</taxon>
        <taxon>Tracheophyta</taxon>
        <taxon>Spermatophyta</taxon>
        <taxon>Magnoliopsida</taxon>
        <taxon>eudicotyledons</taxon>
        <taxon>Gunneridae</taxon>
        <taxon>Pentapetalae</taxon>
        <taxon>rosids</taxon>
        <taxon>malvids</taxon>
        <taxon>Sapindales</taxon>
        <taxon>Sapindaceae</taxon>
        <taxon>Hippocastanoideae</taxon>
        <taxon>Acereae</taxon>
        <taxon>Acer</taxon>
    </lineage>
</organism>
<evidence type="ECO:0000256" key="1">
    <source>
        <dbReference type="SAM" id="MobiDB-lite"/>
    </source>
</evidence>
<feature type="compositionally biased region" description="Polar residues" evidence="1">
    <location>
        <begin position="20"/>
        <end position="37"/>
    </location>
</feature>
<proteinExistence type="predicted"/>
<dbReference type="EMBL" id="JAJSOW010000003">
    <property type="protein sequence ID" value="KAI9196329.1"/>
    <property type="molecule type" value="Genomic_DNA"/>
</dbReference>
<comment type="caution">
    <text evidence="2">The sequence shown here is derived from an EMBL/GenBank/DDBJ whole genome shotgun (WGS) entry which is preliminary data.</text>
</comment>